<evidence type="ECO:0000256" key="5">
    <source>
        <dbReference type="ARBA" id="ARBA00038121"/>
    </source>
</evidence>
<dbReference type="EMBL" id="KF900545">
    <property type="protein sequence ID" value="AIE98813.1"/>
    <property type="molecule type" value="Genomic_DNA"/>
</dbReference>
<dbReference type="PANTHER" id="PTHR32463:SF0">
    <property type="entry name" value="L-FUCOSE KINASE"/>
    <property type="match status" value="1"/>
</dbReference>
<dbReference type="SUPFAM" id="SSF54211">
    <property type="entry name" value="Ribosomal protein S5 domain 2-like"/>
    <property type="match status" value="1"/>
</dbReference>
<reference evidence="8" key="1">
    <citation type="journal article" date="2014" name="Genome Biol. Evol.">
        <title>Pangenome evidence for extensive interdomain horizontal transfer affecting lineage core and shell genes in uncultured planktonic thaumarchaeota and euryarchaeota.</title>
        <authorList>
            <person name="Deschamps P."/>
            <person name="Zivanovic Y."/>
            <person name="Moreira D."/>
            <person name="Rodriguez-Valera F."/>
            <person name="Lopez-Garcia P."/>
        </authorList>
    </citation>
    <scope>NUCLEOTIDE SEQUENCE</scope>
</reference>
<evidence type="ECO:0000256" key="4">
    <source>
        <dbReference type="ARBA" id="ARBA00022840"/>
    </source>
</evidence>
<keyword evidence="3 8" id="KW-0418">Kinase</keyword>
<dbReference type="SUPFAM" id="SSF55060">
    <property type="entry name" value="GHMP Kinase, C-terminal domain"/>
    <property type="match status" value="1"/>
</dbReference>
<evidence type="ECO:0000259" key="6">
    <source>
        <dbReference type="Pfam" id="PF00288"/>
    </source>
</evidence>
<feature type="domain" description="GHMP kinase C-terminal" evidence="7">
    <location>
        <begin position="229"/>
        <end position="303"/>
    </location>
</feature>
<dbReference type="Pfam" id="PF08544">
    <property type="entry name" value="GHMP_kinases_C"/>
    <property type="match status" value="1"/>
</dbReference>
<keyword evidence="2" id="KW-0547">Nucleotide-binding</keyword>
<proteinExistence type="inferred from homology"/>
<accession>A0A075G5D6</accession>
<dbReference type="InterPro" id="IPR052203">
    <property type="entry name" value="GHMP_Kinase-Related"/>
</dbReference>
<dbReference type="Pfam" id="PF00288">
    <property type="entry name" value="GHMP_kinases_N"/>
    <property type="match status" value="1"/>
</dbReference>
<dbReference type="PRINTS" id="PR00960">
    <property type="entry name" value="LMBPPROTEIN"/>
</dbReference>
<dbReference type="InterPro" id="IPR006204">
    <property type="entry name" value="GHMP_kinase_N_dom"/>
</dbReference>
<evidence type="ECO:0000256" key="1">
    <source>
        <dbReference type="ARBA" id="ARBA00022679"/>
    </source>
</evidence>
<keyword evidence="4" id="KW-0067">ATP-binding</keyword>
<feature type="domain" description="GHMP kinase N-terminal" evidence="6">
    <location>
        <begin position="75"/>
        <end position="157"/>
    </location>
</feature>
<evidence type="ECO:0000256" key="2">
    <source>
        <dbReference type="ARBA" id="ARBA00022741"/>
    </source>
</evidence>
<dbReference type="PIRSF" id="PIRSF036406">
    <property type="entry name" value="Hept_kin"/>
    <property type="match status" value="1"/>
</dbReference>
<dbReference type="InterPro" id="IPR001174">
    <property type="entry name" value="HddA/FKP"/>
</dbReference>
<sequence>MLITRTPLRVSFCGGGTDLAAFYRNHAQGGAVTSLALGRHIYVTVNQRFDDSVRVSYSNMEIVDDFEELKHELVREAMRTTGVTSGVEITTIADIPSRGTGLGSSSSVTVGLLHALHAFAGRSPDAVQLSEEACRIEIDVLGGTIGKQDQYAAAFGGVNRISFHGDESVTVNPLTLSEEVRAAIPGSFCLVYTGQTRQAGDILVEQAANTEARMDELVRMHGMAGEVATALEAGDFATVGTLLDEGWRLKQGMASGITSTGINDLYARLRELGVTGGKLLGAGGGGFILVHTPPGVQDAIAEQTRKMIPLELATSGSTVLFDDRDG</sequence>
<evidence type="ECO:0000259" key="7">
    <source>
        <dbReference type="Pfam" id="PF08544"/>
    </source>
</evidence>
<dbReference type="GO" id="GO:0042352">
    <property type="term" value="P:GDP-L-fucose salvage"/>
    <property type="evidence" value="ECO:0007669"/>
    <property type="project" value="TreeGrafter"/>
</dbReference>
<organism evidence="8">
    <name type="scientific">uncultured marine group II/III euryarchaeote KM3_100_D04</name>
    <dbReference type="NCBI Taxonomy" id="1457841"/>
    <lineage>
        <taxon>Archaea</taxon>
        <taxon>Methanobacteriati</taxon>
        <taxon>Methanobacteriota</taxon>
        <taxon>environmental samples</taxon>
    </lineage>
</organism>
<dbReference type="AlphaFoldDB" id="A0A075G5D6"/>
<evidence type="ECO:0000256" key="3">
    <source>
        <dbReference type="ARBA" id="ARBA00022777"/>
    </source>
</evidence>
<protein>
    <submittedName>
        <fullName evidence="8">GHMP kinase domain-containing protein (HddA)</fullName>
        <ecNumber evidence="8">2.7.1.168</ecNumber>
    </submittedName>
</protein>
<dbReference type="EC" id="2.7.1.168" evidence="8"/>
<name>A0A075G5D6_9EURY</name>
<evidence type="ECO:0000313" key="8">
    <source>
        <dbReference type="EMBL" id="AIE98813.1"/>
    </source>
</evidence>
<dbReference type="GO" id="GO:0050201">
    <property type="term" value="F:fucokinase activity"/>
    <property type="evidence" value="ECO:0007669"/>
    <property type="project" value="TreeGrafter"/>
</dbReference>
<gene>
    <name evidence="8" type="primary">hddA</name>
</gene>
<dbReference type="InterPro" id="IPR013750">
    <property type="entry name" value="GHMP_kinase_C_dom"/>
</dbReference>
<dbReference type="GO" id="GO:0005524">
    <property type="term" value="F:ATP binding"/>
    <property type="evidence" value="ECO:0007669"/>
    <property type="project" value="UniProtKB-KW"/>
</dbReference>
<dbReference type="Gene3D" id="3.30.230.120">
    <property type="match status" value="1"/>
</dbReference>
<keyword evidence="1 8" id="KW-0808">Transferase</keyword>
<dbReference type="InterPro" id="IPR014606">
    <property type="entry name" value="Heptose_7-P_kinase"/>
</dbReference>
<dbReference type="InterPro" id="IPR020568">
    <property type="entry name" value="Ribosomal_Su5_D2-typ_SF"/>
</dbReference>
<dbReference type="PANTHER" id="PTHR32463">
    <property type="entry name" value="L-FUCOSE KINASE"/>
    <property type="match status" value="1"/>
</dbReference>
<comment type="similarity">
    <text evidence="5">Belongs to the GHMP kinase family.</text>
</comment>
<dbReference type="InterPro" id="IPR036554">
    <property type="entry name" value="GHMP_kinase_C_sf"/>
</dbReference>